<keyword evidence="7 10" id="KW-0675">Receptor</keyword>
<reference evidence="14 15" key="1">
    <citation type="submission" date="2020-06" db="EMBL/GenBank/DDBJ databases">
        <authorList>
            <consortium name="Wellcome Sanger Institute Data Sharing"/>
        </authorList>
    </citation>
    <scope>NUCLEOTIDE SEQUENCE [LARGE SCALE GENOMIC DNA]</scope>
</reference>
<organism evidence="14 15">
    <name type="scientific">Denticeps clupeoides</name>
    <name type="common">denticle herring</name>
    <dbReference type="NCBI Taxonomy" id="299321"/>
    <lineage>
        <taxon>Eukaryota</taxon>
        <taxon>Metazoa</taxon>
        <taxon>Chordata</taxon>
        <taxon>Craniata</taxon>
        <taxon>Vertebrata</taxon>
        <taxon>Euteleostomi</taxon>
        <taxon>Actinopterygii</taxon>
        <taxon>Neopterygii</taxon>
        <taxon>Teleostei</taxon>
        <taxon>Clupei</taxon>
        <taxon>Clupeiformes</taxon>
        <taxon>Denticipitoidei</taxon>
        <taxon>Denticipitidae</taxon>
        <taxon>Denticeps</taxon>
    </lineage>
</organism>
<name>A0AAY4BN60_9TELE</name>
<evidence type="ECO:0000256" key="12">
    <source>
        <dbReference type="SAM" id="Phobius"/>
    </source>
</evidence>
<feature type="transmembrane region" description="Helical" evidence="12">
    <location>
        <begin position="74"/>
        <end position="94"/>
    </location>
</feature>
<dbReference type="GO" id="GO:0016493">
    <property type="term" value="F:C-C chemokine receptor activity"/>
    <property type="evidence" value="ECO:0007669"/>
    <property type="project" value="TreeGrafter"/>
</dbReference>
<evidence type="ECO:0000256" key="4">
    <source>
        <dbReference type="ARBA" id="ARBA00023040"/>
    </source>
</evidence>
<dbReference type="GO" id="GO:0009897">
    <property type="term" value="C:external side of plasma membrane"/>
    <property type="evidence" value="ECO:0007669"/>
    <property type="project" value="TreeGrafter"/>
</dbReference>
<feature type="transmembrane region" description="Helical" evidence="12">
    <location>
        <begin position="40"/>
        <end position="62"/>
    </location>
</feature>
<dbReference type="PRINTS" id="PR00241">
    <property type="entry name" value="ANGIOTENSINR"/>
</dbReference>
<gene>
    <name evidence="14" type="primary">gpr25</name>
</gene>
<feature type="transmembrane region" description="Helical" evidence="12">
    <location>
        <begin position="286"/>
        <end position="307"/>
    </location>
</feature>
<dbReference type="GO" id="GO:0007204">
    <property type="term" value="P:positive regulation of cytosolic calcium ion concentration"/>
    <property type="evidence" value="ECO:0007669"/>
    <property type="project" value="TreeGrafter"/>
</dbReference>
<dbReference type="PROSITE" id="PS00237">
    <property type="entry name" value="G_PROTEIN_RECEP_F1_1"/>
    <property type="match status" value="1"/>
</dbReference>
<dbReference type="GeneID" id="114801379"/>
<dbReference type="InterPro" id="IPR000276">
    <property type="entry name" value="GPCR_Rhodpsn"/>
</dbReference>
<dbReference type="PRINTS" id="PR00237">
    <property type="entry name" value="GPCRRHODOPSN"/>
</dbReference>
<dbReference type="GO" id="GO:0060326">
    <property type="term" value="P:cell chemotaxis"/>
    <property type="evidence" value="ECO:0007669"/>
    <property type="project" value="TreeGrafter"/>
</dbReference>
<dbReference type="Gene3D" id="1.20.1070.10">
    <property type="entry name" value="Rhodopsin 7-helix transmembrane proteins"/>
    <property type="match status" value="1"/>
</dbReference>
<dbReference type="GO" id="GO:0019722">
    <property type="term" value="P:calcium-mediated signaling"/>
    <property type="evidence" value="ECO:0007669"/>
    <property type="project" value="TreeGrafter"/>
</dbReference>
<accession>A0AAY4BN60</accession>
<dbReference type="PANTHER" id="PTHR10489:SF954">
    <property type="entry name" value="G PROTEIN-COUPLED RECEPTOR 25"/>
    <property type="match status" value="1"/>
</dbReference>
<keyword evidence="15" id="KW-1185">Reference proteome</keyword>
<reference evidence="14" key="3">
    <citation type="submission" date="2025-09" db="UniProtKB">
        <authorList>
            <consortium name="Ensembl"/>
        </authorList>
    </citation>
    <scope>IDENTIFICATION</scope>
</reference>
<feature type="compositionally biased region" description="Polar residues" evidence="11">
    <location>
        <begin position="340"/>
        <end position="352"/>
    </location>
</feature>
<dbReference type="AlphaFoldDB" id="A0AAY4BN60"/>
<evidence type="ECO:0000256" key="1">
    <source>
        <dbReference type="ARBA" id="ARBA00004141"/>
    </source>
</evidence>
<dbReference type="PROSITE" id="PS50262">
    <property type="entry name" value="G_PROTEIN_RECEP_F1_2"/>
    <property type="match status" value="1"/>
</dbReference>
<dbReference type="PANTHER" id="PTHR10489">
    <property type="entry name" value="CELL ADHESION MOLECULE"/>
    <property type="match status" value="1"/>
</dbReference>
<keyword evidence="9 10" id="KW-0807">Transducer</keyword>
<evidence type="ECO:0000256" key="11">
    <source>
        <dbReference type="SAM" id="MobiDB-lite"/>
    </source>
</evidence>
<evidence type="ECO:0000256" key="9">
    <source>
        <dbReference type="ARBA" id="ARBA00023224"/>
    </source>
</evidence>
<evidence type="ECO:0000313" key="15">
    <source>
        <dbReference type="Proteomes" id="UP000694580"/>
    </source>
</evidence>
<sequence>MEGSNLAFDYDYYNISDLNNSFYHDILQEDEIPTNRTLSILYFIIFFTGFSGNIFVILVMCNRRKKSARLVDTFVVNLAVADLVFVLTLPLWAVSTGNNHRWDFGDALCRISSYIISVNRFSNIFFLTCMSMDRYLAIVRLLDSQFLRTSRCVQITCLLVWLVSLVLGVPALIFRSVDGDSMCVDNMNSPFFQNYTVFIILVSFVLPMPVIMFCYGSIVSSMHRHCTTTIGNTRTQARHRHSLKIVFSIITAFLVSWLPFNLFKTIQVITKMSKSNQIMDFLEPGLVMSSCLAFLNSCMNPVIYVLLDKHFRKRAAYLCIMCLGQSKEFEGYNTSTSLSSKNMENHNGSTGTRGRLLSLK</sequence>
<dbReference type="Proteomes" id="UP000694580">
    <property type="component" value="Chromosome 12"/>
</dbReference>
<evidence type="ECO:0000313" key="14">
    <source>
        <dbReference type="Ensembl" id="ENSDCDP00010021546.1"/>
    </source>
</evidence>
<keyword evidence="6" id="KW-1015">Disulfide bond</keyword>
<feature type="region of interest" description="Disordered" evidence="11">
    <location>
        <begin position="340"/>
        <end position="360"/>
    </location>
</feature>
<feature type="transmembrane region" description="Helical" evidence="12">
    <location>
        <begin position="153"/>
        <end position="174"/>
    </location>
</feature>
<evidence type="ECO:0000256" key="7">
    <source>
        <dbReference type="ARBA" id="ARBA00023170"/>
    </source>
</evidence>
<keyword evidence="8" id="KW-0325">Glycoprotein</keyword>
<feature type="transmembrane region" description="Helical" evidence="12">
    <location>
        <begin position="114"/>
        <end position="132"/>
    </location>
</feature>
<feature type="transmembrane region" description="Helical" evidence="12">
    <location>
        <begin position="194"/>
        <end position="215"/>
    </location>
</feature>
<evidence type="ECO:0000256" key="8">
    <source>
        <dbReference type="ARBA" id="ARBA00023180"/>
    </source>
</evidence>
<comment type="similarity">
    <text evidence="10">Belongs to the G-protein coupled receptor 1 family.</text>
</comment>
<evidence type="ECO:0000256" key="3">
    <source>
        <dbReference type="ARBA" id="ARBA00022989"/>
    </source>
</evidence>
<comment type="subcellular location">
    <subcellularLocation>
        <location evidence="1">Membrane</location>
        <topology evidence="1">Multi-pass membrane protein</topology>
    </subcellularLocation>
</comment>
<evidence type="ECO:0000256" key="6">
    <source>
        <dbReference type="ARBA" id="ARBA00023157"/>
    </source>
</evidence>
<dbReference type="GO" id="GO:0006955">
    <property type="term" value="P:immune response"/>
    <property type="evidence" value="ECO:0007669"/>
    <property type="project" value="TreeGrafter"/>
</dbReference>
<dbReference type="Ensembl" id="ENSDCDT00010023655.1">
    <property type="protein sequence ID" value="ENSDCDP00010021546.1"/>
    <property type="gene ID" value="ENSDCDG00010010581.1"/>
</dbReference>
<dbReference type="RefSeq" id="XP_028855398.1">
    <property type="nucleotide sequence ID" value="XM_028999565.1"/>
</dbReference>
<reference evidence="14" key="2">
    <citation type="submission" date="2025-08" db="UniProtKB">
        <authorList>
            <consortium name="Ensembl"/>
        </authorList>
    </citation>
    <scope>IDENTIFICATION</scope>
</reference>
<evidence type="ECO:0000259" key="13">
    <source>
        <dbReference type="PROSITE" id="PS50262"/>
    </source>
</evidence>
<protein>
    <recommendedName>
        <fullName evidence="13">G-protein coupled receptors family 1 profile domain-containing protein</fullName>
    </recommendedName>
</protein>
<dbReference type="InterPro" id="IPR000248">
    <property type="entry name" value="ATII_rcpt"/>
</dbReference>
<evidence type="ECO:0000256" key="2">
    <source>
        <dbReference type="ARBA" id="ARBA00022692"/>
    </source>
</evidence>
<dbReference type="GeneTree" id="ENSGT01130000278303"/>
<proteinExistence type="inferred from homology"/>
<feature type="domain" description="G-protein coupled receptors family 1 profile" evidence="13">
    <location>
        <begin position="52"/>
        <end position="304"/>
    </location>
</feature>
<keyword evidence="4 10" id="KW-0297">G-protein coupled receptor</keyword>
<dbReference type="InterPro" id="IPR017452">
    <property type="entry name" value="GPCR_Rhodpsn_7TM"/>
</dbReference>
<keyword evidence="3 12" id="KW-1133">Transmembrane helix</keyword>
<keyword evidence="2 10" id="KW-0812">Transmembrane</keyword>
<dbReference type="GO" id="GO:0019957">
    <property type="term" value="F:C-C chemokine binding"/>
    <property type="evidence" value="ECO:0007669"/>
    <property type="project" value="TreeGrafter"/>
</dbReference>
<dbReference type="SUPFAM" id="SSF81321">
    <property type="entry name" value="Family A G protein-coupled receptor-like"/>
    <property type="match status" value="1"/>
</dbReference>
<feature type="transmembrane region" description="Helical" evidence="12">
    <location>
        <begin position="245"/>
        <end position="266"/>
    </location>
</feature>
<dbReference type="Pfam" id="PF00001">
    <property type="entry name" value="7tm_1"/>
    <property type="match status" value="1"/>
</dbReference>
<dbReference type="InterPro" id="IPR050119">
    <property type="entry name" value="CCR1-9-like"/>
</dbReference>
<evidence type="ECO:0000256" key="10">
    <source>
        <dbReference type="RuleBase" id="RU000688"/>
    </source>
</evidence>
<keyword evidence="5 12" id="KW-0472">Membrane</keyword>
<evidence type="ECO:0000256" key="5">
    <source>
        <dbReference type="ARBA" id="ARBA00023136"/>
    </source>
</evidence>